<keyword evidence="1" id="KW-0812">Transmembrane</keyword>
<name>A0A7J5APL4_9FLAO</name>
<feature type="transmembrane region" description="Helical" evidence="1">
    <location>
        <begin position="105"/>
        <end position="125"/>
    </location>
</feature>
<feature type="transmembrane region" description="Helical" evidence="1">
    <location>
        <begin position="280"/>
        <end position="297"/>
    </location>
</feature>
<feature type="transmembrane region" description="Helical" evidence="1">
    <location>
        <begin position="240"/>
        <end position="260"/>
    </location>
</feature>
<dbReference type="OrthoDB" id="2827525at2"/>
<protein>
    <recommendedName>
        <fullName evidence="4">Cbb3-type cytochrome c oxidase subunit I</fullName>
    </recommendedName>
</protein>
<evidence type="ECO:0000313" key="2">
    <source>
        <dbReference type="EMBL" id="KAB1159531.1"/>
    </source>
</evidence>
<keyword evidence="1" id="KW-0472">Membrane</keyword>
<feature type="transmembrane region" description="Helical" evidence="1">
    <location>
        <begin position="82"/>
        <end position="99"/>
    </location>
</feature>
<proteinExistence type="predicted"/>
<feature type="transmembrane region" description="Helical" evidence="1">
    <location>
        <begin position="377"/>
        <end position="398"/>
    </location>
</feature>
<evidence type="ECO:0000256" key="1">
    <source>
        <dbReference type="SAM" id="Phobius"/>
    </source>
</evidence>
<reference evidence="2 3" key="1">
    <citation type="submission" date="2019-09" db="EMBL/GenBank/DDBJ databases">
        <authorList>
            <person name="Cao W.R."/>
        </authorList>
    </citation>
    <scope>NUCLEOTIDE SEQUENCE [LARGE SCALE GENOMIC DNA]</scope>
    <source>
        <strain evidence="3">a4</strain>
    </source>
</reference>
<feature type="transmembrane region" description="Helical" evidence="1">
    <location>
        <begin position="145"/>
        <end position="162"/>
    </location>
</feature>
<accession>A0A7J5APL4</accession>
<evidence type="ECO:0000313" key="3">
    <source>
        <dbReference type="Proteomes" id="UP000467305"/>
    </source>
</evidence>
<keyword evidence="1" id="KW-1133">Transmembrane helix</keyword>
<keyword evidence="3" id="KW-1185">Reference proteome</keyword>
<evidence type="ECO:0008006" key="4">
    <source>
        <dbReference type="Google" id="ProtNLM"/>
    </source>
</evidence>
<feature type="transmembrane region" description="Helical" evidence="1">
    <location>
        <begin position="317"/>
        <end position="335"/>
    </location>
</feature>
<gene>
    <name evidence="2" type="ORF">F7018_04255</name>
</gene>
<dbReference type="AlphaFoldDB" id="A0A7J5APL4"/>
<feature type="transmembrane region" description="Helical" evidence="1">
    <location>
        <begin position="347"/>
        <end position="365"/>
    </location>
</feature>
<dbReference type="Proteomes" id="UP000467305">
    <property type="component" value="Unassembled WGS sequence"/>
</dbReference>
<dbReference type="RefSeq" id="WP_150898758.1">
    <property type="nucleotide sequence ID" value="NZ_WAAU01000008.1"/>
</dbReference>
<feature type="transmembrane region" description="Helical" evidence="1">
    <location>
        <begin position="51"/>
        <end position="70"/>
    </location>
</feature>
<comment type="caution">
    <text evidence="2">The sequence shown here is derived from an EMBL/GenBank/DDBJ whole genome shotgun (WGS) entry which is preliminary data.</text>
</comment>
<feature type="transmembrane region" description="Helical" evidence="1">
    <location>
        <begin position="182"/>
        <end position="200"/>
    </location>
</feature>
<sequence length="404" mass="47126">MLSSNNFLQKHSKIALGYFFIIAFLGVLLRLFSVYDLSFTYRFVVHTHSHIALLGWVYTAITTLIFKMYLSELNIKSKYQKIFWATQVTIIGMLVTFPFTGYALFSIIFSTLFLIVSYVYAYILFKYTPVEQKKTHSYQCVRIALWYMIISSIGPWALGVIMKTAGSSSDLYKNAIYFYLHFQYNGWFILALFGIGFYILEKQNIRISKSVFNIFFWLMNLGVILTFGISLLWMKPHLGVYLVSGLGAVFQLISFVYLIYKLRDFKEKIKKSYSGFFLKTLKVVVLLFFLKLVFQLLGTIPEIANRTASNIDLVIGYLHWIFLGVVSICLLLFLYSFKLVTLSKRSIAFYVTGFLLTEVLIFYKALTSWFNLLLIDFYFEALVIVSFIFFIAITYIFMSQFKRK</sequence>
<organism evidence="2 3">
    <name type="scientific">Tenacibaculum aiptasiae</name>
    <dbReference type="NCBI Taxonomy" id="426481"/>
    <lineage>
        <taxon>Bacteria</taxon>
        <taxon>Pseudomonadati</taxon>
        <taxon>Bacteroidota</taxon>
        <taxon>Flavobacteriia</taxon>
        <taxon>Flavobacteriales</taxon>
        <taxon>Flavobacteriaceae</taxon>
        <taxon>Tenacibaculum</taxon>
    </lineage>
</organism>
<feature type="transmembrane region" description="Helical" evidence="1">
    <location>
        <begin position="12"/>
        <end position="31"/>
    </location>
</feature>
<feature type="transmembrane region" description="Helical" evidence="1">
    <location>
        <begin position="212"/>
        <end position="234"/>
    </location>
</feature>
<dbReference type="EMBL" id="WAAU01000008">
    <property type="protein sequence ID" value="KAB1159531.1"/>
    <property type="molecule type" value="Genomic_DNA"/>
</dbReference>